<feature type="domain" description="Metalloprotease TldD/E C-terminal" evidence="3">
    <location>
        <begin position="231"/>
        <end position="446"/>
    </location>
</feature>
<dbReference type="GO" id="GO:0008237">
    <property type="term" value="F:metallopeptidase activity"/>
    <property type="evidence" value="ECO:0007669"/>
    <property type="project" value="InterPro"/>
</dbReference>
<comment type="caution">
    <text evidence="5">The sequence shown here is derived from an EMBL/GenBank/DDBJ whole genome shotgun (WGS) entry which is preliminary data.</text>
</comment>
<dbReference type="InterPro" id="IPR002510">
    <property type="entry name" value="Metalloprtase-TldD/E_N"/>
</dbReference>
<protein>
    <submittedName>
        <fullName evidence="5">Modulator protein</fullName>
    </submittedName>
</protein>
<evidence type="ECO:0000256" key="1">
    <source>
        <dbReference type="ARBA" id="ARBA00005836"/>
    </source>
</evidence>
<organism evidence="5 6">
    <name type="scientific">Prosthecodimorpha hirschii</name>
    <dbReference type="NCBI Taxonomy" id="665126"/>
    <lineage>
        <taxon>Bacteria</taxon>
        <taxon>Pseudomonadati</taxon>
        <taxon>Pseudomonadota</taxon>
        <taxon>Alphaproteobacteria</taxon>
        <taxon>Hyphomicrobiales</taxon>
        <taxon>Ancalomicrobiaceae</taxon>
        <taxon>Prosthecodimorpha</taxon>
    </lineage>
</organism>
<evidence type="ECO:0000313" key="6">
    <source>
        <dbReference type="Proteomes" id="UP000048984"/>
    </source>
</evidence>
<reference evidence="5 6" key="1">
    <citation type="submission" date="2015-09" db="EMBL/GenBank/DDBJ databases">
        <authorList>
            <consortium name="Swine Surveillance"/>
        </authorList>
    </citation>
    <scope>NUCLEOTIDE SEQUENCE [LARGE SCALE GENOMIC DNA]</scope>
    <source>
        <strain evidence="5 6">16</strain>
    </source>
</reference>
<dbReference type="AlphaFoldDB" id="A0A0N8GFG2"/>
<dbReference type="InterPro" id="IPR035068">
    <property type="entry name" value="TldD/PmbA_N"/>
</dbReference>
<comment type="similarity">
    <text evidence="1">Belongs to the peptidase U62 family.</text>
</comment>
<dbReference type="EMBL" id="LJYW01000001">
    <property type="protein sequence ID" value="KPL54233.1"/>
    <property type="molecule type" value="Genomic_DNA"/>
</dbReference>
<dbReference type="RefSeq" id="WP_054360401.1">
    <property type="nucleotide sequence ID" value="NZ_JAPCYQ010000001.1"/>
</dbReference>
<sequence length="447" mass="46974">MTDLLDQSALLDQANRLVEAARRAGADAADAVAVRGIALGVQVRLGAVEQSERSEGDDFGLRVFVGRRSAIVSANTVSDADQLAVRAVAMARAAPEDPFAGLAEDHLLAREFPALDLVDATVPAVDQLRFAALAAEEAGRAVAGVTNSGGASASWGLGGMVLVTSHGFVGTWLRSSHSIAMTAIAGEGTGMERDWEASSKIHRAELEDPEAIGRKAGERAVRRLKPRQAATGQAVVIYDPRAATSLVGHLSGAINGAAVARKTSFLKDRMGERLFAEGVTISDDPHRRRGLGSRPFDGEGVSGPRLAVIEDGILRHWLLDSASARELGLVSNGRAARGTGLPSPSSTNLTLEPGSVSRADMIGSVERGLYITDMIGSGVNGVTGDYSRGASGFWIEQGELTYPVAEITVAGNLKDMYRRLTPADDLEYRFGINAPTVRIEGLTIAGR</sequence>
<dbReference type="Pfam" id="PF01523">
    <property type="entry name" value="PmbA_TldD_1st"/>
    <property type="match status" value="1"/>
</dbReference>
<dbReference type="Gene3D" id="3.30.2290.10">
    <property type="entry name" value="PmbA/TldD superfamily"/>
    <property type="match status" value="1"/>
</dbReference>
<accession>A0A0N8GFG2</accession>
<reference evidence="5 6" key="2">
    <citation type="submission" date="2015-10" db="EMBL/GenBank/DDBJ databases">
        <title>Draft Genome Sequence of Prosthecomicrobium hirschii ATCC 27832.</title>
        <authorList>
            <person name="Daniel J."/>
            <person name="Givan S.A."/>
            <person name="Brun Y.V."/>
            <person name="Brown P.J."/>
        </authorList>
    </citation>
    <scope>NUCLEOTIDE SEQUENCE [LARGE SCALE GENOMIC DNA]</scope>
    <source>
        <strain evidence="5 6">16</strain>
    </source>
</reference>
<dbReference type="Pfam" id="PF19290">
    <property type="entry name" value="PmbA_TldD_2nd"/>
    <property type="match status" value="1"/>
</dbReference>
<dbReference type="STRING" id="665126.ABB55_20090"/>
<dbReference type="GO" id="GO:0006508">
    <property type="term" value="P:proteolysis"/>
    <property type="evidence" value="ECO:0007669"/>
    <property type="project" value="InterPro"/>
</dbReference>
<keyword evidence="6" id="KW-1185">Reference proteome</keyword>
<dbReference type="InterPro" id="IPR045569">
    <property type="entry name" value="Metalloprtase-TldD/E_C"/>
</dbReference>
<evidence type="ECO:0000259" key="4">
    <source>
        <dbReference type="Pfam" id="PF19290"/>
    </source>
</evidence>
<proteinExistence type="inferred from homology"/>
<dbReference type="PANTHER" id="PTHR43421:SF1">
    <property type="entry name" value="METALLOPROTEASE PMBA"/>
    <property type="match status" value="1"/>
</dbReference>
<dbReference type="SUPFAM" id="SSF111283">
    <property type="entry name" value="Putative modulator of DNA gyrase, PmbA/TldD"/>
    <property type="match status" value="1"/>
</dbReference>
<feature type="domain" description="Metalloprotease TldD/E central" evidence="4">
    <location>
        <begin position="132"/>
        <end position="224"/>
    </location>
</feature>
<dbReference type="InterPro" id="IPR047657">
    <property type="entry name" value="PmbA"/>
</dbReference>
<dbReference type="GO" id="GO:0005829">
    <property type="term" value="C:cytosol"/>
    <property type="evidence" value="ECO:0007669"/>
    <property type="project" value="TreeGrafter"/>
</dbReference>
<evidence type="ECO:0000259" key="3">
    <source>
        <dbReference type="Pfam" id="PF19289"/>
    </source>
</evidence>
<dbReference type="InterPro" id="IPR036059">
    <property type="entry name" value="TldD/PmbA_sf"/>
</dbReference>
<dbReference type="InterPro" id="IPR045570">
    <property type="entry name" value="Metalloprtase-TldD/E_cen_dom"/>
</dbReference>
<evidence type="ECO:0000313" key="5">
    <source>
        <dbReference type="EMBL" id="KPL54233.1"/>
    </source>
</evidence>
<dbReference type="Pfam" id="PF19289">
    <property type="entry name" value="PmbA_TldD_3rd"/>
    <property type="match status" value="1"/>
</dbReference>
<gene>
    <name evidence="5" type="ORF">ABB55_20090</name>
</gene>
<feature type="domain" description="Metalloprotease TldD/E N-terminal" evidence="2">
    <location>
        <begin position="29"/>
        <end position="91"/>
    </location>
</feature>
<evidence type="ECO:0000259" key="2">
    <source>
        <dbReference type="Pfam" id="PF01523"/>
    </source>
</evidence>
<dbReference type="PANTHER" id="PTHR43421">
    <property type="entry name" value="METALLOPROTEASE PMBA"/>
    <property type="match status" value="1"/>
</dbReference>
<name>A0A0N8GFG2_9HYPH</name>
<dbReference type="Proteomes" id="UP000048984">
    <property type="component" value="Unassembled WGS sequence"/>
</dbReference>